<dbReference type="EMBL" id="WIAO01000050">
    <property type="protein sequence ID" value="MQM28613.1"/>
    <property type="molecule type" value="Genomic_DNA"/>
</dbReference>
<dbReference type="Pfam" id="PF08818">
    <property type="entry name" value="DUF1801"/>
    <property type="match status" value="1"/>
</dbReference>
<dbReference type="Gene3D" id="3.90.1150.200">
    <property type="match status" value="1"/>
</dbReference>
<proteinExistence type="predicted"/>
<dbReference type="AlphaFoldDB" id="A0A6L5GGV6"/>
<evidence type="ECO:0000313" key="3">
    <source>
        <dbReference type="Proteomes" id="UP000477750"/>
    </source>
</evidence>
<dbReference type="SUPFAM" id="SSF159888">
    <property type="entry name" value="YdhG-like"/>
    <property type="match status" value="1"/>
</dbReference>
<keyword evidence="3" id="KW-1185">Reference proteome</keyword>
<dbReference type="RefSeq" id="WP_153027706.1">
    <property type="nucleotide sequence ID" value="NZ_WIAO01000050.1"/>
</dbReference>
<dbReference type="InterPro" id="IPR014922">
    <property type="entry name" value="YdhG-like"/>
</dbReference>
<reference evidence="2 3" key="1">
    <citation type="submission" date="2019-10" db="EMBL/GenBank/DDBJ databases">
        <title>Glycomyces albidus sp. nov., a novel actinomycete isolated from rhizosphere soil of wheat (Triticum aestivum L.).</title>
        <authorList>
            <person name="Qian L."/>
        </authorList>
    </citation>
    <scope>NUCLEOTIDE SEQUENCE [LARGE SCALE GENOMIC DNA]</scope>
    <source>
        <strain evidence="2 3">NEAU-7082</strain>
    </source>
</reference>
<feature type="domain" description="YdhG-like" evidence="1">
    <location>
        <begin position="19"/>
        <end position="111"/>
    </location>
</feature>
<evidence type="ECO:0000259" key="1">
    <source>
        <dbReference type="Pfam" id="PF08818"/>
    </source>
</evidence>
<accession>A0A6L5GGV6</accession>
<sequence length="116" mass="12508">MARNGEVTDYIAKTGPWQQRTANALRETVHDTLPGVEEAFLYGKPHFVLAGKNIAVLHAAAAKISFMVFDAGAIEPVKGVLRSLGSGDRKAVDLKEDDTVDAAFIADLLRRTTGQN</sequence>
<gene>
    <name evidence="2" type="ORF">GFD30_24085</name>
</gene>
<name>A0A6L5GGV6_9ACTN</name>
<evidence type="ECO:0000313" key="2">
    <source>
        <dbReference type="EMBL" id="MQM28613.1"/>
    </source>
</evidence>
<comment type="caution">
    <text evidence="2">The sequence shown here is derived from an EMBL/GenBank/DDBJ whole genome shotgun (WGS) entry which is preliminary data.</text>
</comment>
<dbReference type="Proteomes" id="UP000477750">
    <property type="component" value="Unassembled WGS sequence"/>
</dbReference>
<organism evidence="2 3">
    <name type="scientific">Glycomyces albidus</name>
    <dbReference type="NCBI Taxonomy" id="2656774"/>
    <lineage>
        <taxon>Bacteria</taxon>
        <taxon>Bacillati</taxon>
        <taxon>Actinomycetota</taxon>
        <taxon>Actinomycetes</taxon>
        <taxon>Glycomycetales</taxon>
        <taxon>Glycomycetaceae</taxon>
        <taxon>Glycomyces</taxon>
    </lineage>
</organism>
<protein>
    <submittedName>
        <fullName evidence="2">DUF1801 domain-containing protein</fullName>
    </submittedName>
</protein>